<dbReference type="Proteomes" id="UP000298390">
    <property type="component" value="Unassembled WGS sequence"/>
</dbReference>
<gene>
    <name evidence="1" type="ORF">EVJ58_g6987</name>
</gene>
<dbReference type="AlphaFoldDB" id="A0A4Y9Y562"/>
<reference evidence="1 2" key="1">
    <citation type="submission" date="2019-01" db="EMBL/GenBank/DDBJ databases">
        <title>Genome sequencing of the rare red list fungi Fomitopsis rosea.</title>
        <authorList>
            <person name="Buettner E."/>
            <person name="Kellner H."/>
        </authorList>
    </citation>
    <scope>NUCLEOTIDE SEQUENCE [LARGE SCALE GENOMIC DNA]</scope>
    <source>
        <strain evidence="1 2">DSM 105464</strain>
    </source>
</reference>
<evidence type="ECO:0000313" key="1">
    <source>
        <dbReference type="EMBL" id="TFY57495.1"/>
    </source>
</evidence>
<name>A0A4Y9Y562_9APHY</name>
<protein>
    <submittedName>
        <fullName evidence="1">Uncharacterized protein</fullName>
    </submittedName>
</protein>
<sequence>MFQPMVASIEAVLMDAPMRLEQMLPMFWLNKPHPSLVGRGLVVNNSYLQVMDTCEEAATAWTEQDVHWPVPGETPANATDKAMTVIAEQDMAPWHG</sequence>
<comment type="caution">
    <text evidence="1">The sequence shown here is derived from an EMBL/GenBank/DDBJ whole genome shotgun (WGS) entry which is preliminary data.</text>
</comment>
<organism evidence="1 2">
    <name type="scientific">Rhodofomes roseus</name>
    <dbReference type="NCBI Taxonomy" id="34475"/>
    <lineage>
        <taxon>Eukaryota</taxon>
        <taxon>Fungi</taxon>
        <taxon>Dikarya</taxon>
        <taxon>Basidiomycota</taxon>
        <taxon>Agaricomycotina</taxon>
        <taxon>Agaricomycetes</taxon>
        <taxon>Polyporales</taxon>
        <taxon>Rhodofomes</taxon>
    </lineage>
</organism>
<evidence type="ECO:0000313" key="2">
    <source>
        <dbReference type="Proteomes" id="UP000298390"/>
    </source>
</evidence>
<proteinExistence type="predicted"/>
<dbReference type="EMBL" id="SEKV01000424">
    <property type="protein sequence ID" value="TFY57495.1"/>
    <property type="molecule type" value="Genomic_DNA"/>
</dbReference>
<accession>A0A4Y9Y562</accession>